<keyword evidence="2" id="KW-1185">Reference proteome</keyword>
<evidence type="ECO:0000313" key="2">
    <source>
        <dbReference type="Proteomes" id="UP000886998"/>
    </source>
</evidence>
<organism evidence="1 2">
    <name type="scientific">Trichonephila inaurata madagascariensis</name>
    <dbReference type="NCBI Taxonomy" id="2747483"/>
    <lineage>
        <taxon>Eukaryota</taxon>
        <taxon>Metazoa</taxon>
        <taxon>Ecdysozoa</taxon>
        <taxon>Arthropoda</taxon>
        <taxon>Chelicerata</taxon>
        <taxon>Arachnida</taxon>
        <taxon>Araneae</taxon>
        <taxon>Araneomorphae</taxon>
        <taxon>Entelegynae</taxon>
        <taxon>Araneoidea</taxon>
        <taxon>Nephilidae</taxon>
        <taxon>Trichonephila</taxon>
        <taxon>Trichonephila inaurata</taxon>
    </lineage>
</organism>
<name>A0A8X6IEM0_9ARAC</name>
<dbReference type="PANTHER" id="PTHR45913">
    <property type="entry name" value="EPM2A-INTERACTING PROTEIN 1"/>
    <property type="match status" value="1"/>
</dbReference>
<dbReference type="EMBL" id="BMAV01025511">
    <property type="protein sequence ID" value="GFS42052.1"/>
    <property type="molecule type" value="Genomic_DNA"/>
</dbReference>
<dbReference type="Proteomes" id="UP000886998">
    <property type="component" value="Unassembled WGS sequence"/>
</dbReference>
<reference evidence="1" key="1">
    <citation type="submission" date="2020-08" db="EMBL/GenBank/DDBJ databases">
        <title>Multicomponent nature underlies the extraordinary mechanical properties of spider dragline silk.</title>
        <authorList>
            <person name="Kono N."/>
            <person name="Nakamura H."/>
            <person name="Mori M."/>
            <person name="Yoshida Y."/>
            <person name="Ohtoshi R."/>
            <person name="Malay A.D."/>
            <person name="Moran D.A.P."/>
            <person name="Tomita M."/>
            <person name="Numata K."/>
            <person name="Arakawa K."/>
        </authorList>
    </citation>
    <scope>NUCLEOTIDE SEQUENCE</scope>
</reference>
<comment type="caution">
    <text evidence="1">The sequence shown here is derived from an EMBL/GenBank/DDBJ whole genome shotgun (WGS) entry which is preliminary data.</text>
</comment>
<dbReference type="AlphaFoldDB" id="A0A8X6IEM0"/>
<gene>
    <name evidence="1" type="primary">evm_014568</name>
    <name evidence="1" type="ORF">TNIN_241161</name>
</gene>
<dbReference type="OrthoDB" id="6435379at2759"/>
<protein>
    <submittedName>
        <fullName evidence="1">DUF4371 domain-containing protein</fullName>
    </submittedName>
</protein>
<evidence type="ECO:0000313" key="1">
    <source>
        <dbReference type="EMBL" id="GFS42052.1"/>
    </source>
</evidence>
<proteinExistence type="predicted"/>
<dbReference type="PANTHER" id="PTHR45913:SF5">
    <property type="entry name" value="GENERAL TRANSCRIPTION FACTOR II-I REPEAT DOMAIN-CONTAINING PROTEIN 2A-LIKE PROTEIN"/>
    <property type="match status" value="1"/>
</dbReference>
<accession>A0A8X6IEM0</accession>
<sequence length="160" mass="18350">MWDTGKIALTIPFDWTDTYEICIVKMLNCSSKDESCDITDNVQLSIFVHYISNNFDTVEELLDLRQLVLTTGEDIFKELKNVIEVNKVEWTKLNSVCTDGVPCNGWQNKGFVALLENYLGRKVFKYHCIIHQEALCAKDLNLPFVADSWCAVSTKYKLVL</sequence>